<accession>A0AAD7BUW2</accession>
<evidence type="ECO:0000256" key="7">
    <source>
        <dbReference type="ARBA" id="ARBA00022679"/>
    </source>
</evidence>
<evidence type="ECO:0000256" key="11">
    <source>
        <dbReference type="ARBA" id="ARBA00049524"/>
    </source>
</evidence>
<dbReference type="SUPFAM" id="SSF55729">
    <property type="entry name" value="Acyl-CoA N-acyltransferases (Nat)"/>
    <property type="match status" value="1"/>
</dbReference>
<dbReference type="InterPro" id="IPR016181">
    <property type="entry name" value="Acyl_CoA_acyltransferase"/>
</dbReference>
<evidence type="ECO:0000256" key="10">
    <source>
        <dbReference type="ARBA" id="ARBA00047821"/>
    </source>
</evidence>
<name>A0AAD7BUW2_9AGAR</name>
<evidence type="ECO:0000256" key="8">
    <source>
        <dbReference type="ARBA" id="ARBA00023242"/>
    </source>
</evidence>
<comment type="catalytic activity">
    <reaction evidence="11">
        <text>N-terminal L-seryl-[histone H4] + acetyl-CoA = N-terminal N(alpha)-acetyl-L-seryl-[histone H4] + CoA + H(+)</text>
        <dbReference type="Rhea" id="RHEA:50596"/>
        <dbReference type="Rhea" id="RHEA-COMP:12740"/>
        <dbReference type="Rhea" id="RHEA-COMP:12743"/>
        <dbReference type="ChEBI" id="CHEBI:15378"/>
        <dbReference type="ChEBI" id="CHEBI:57287"/>
        <dbReference type="ChEBI" id="CHEBI:57288"/>
        <dbReference type="ChEBI" id="CHEBI:64738"/>
        <dbReference type="ChEBI" id="CHEBI:83690"/>
        <dbReference type="EC" id="2.3.1.257"/>
    </reaction>
</comment>
<sequence length="174" mass="20076">MPLSPCICWLLPASSHTFEVLLAEDLDSAARDSVWSMFETNMRAMYTPSSFGWDPPHKKSELFDPLSRFILVYDGQRSLAAFTSFRFEFEDDENMLYCYDIQVSKSSQRHGLGRTLMNCLEKIAVDFTMDKLMLTVFKGNSRALKFYSKIGFELDPDSPDDDDEEDYKLLSKQV</sequence>
<evidence type="ECO:0000256" key="1">
    <source>
        <dbReference type="ARBA" id="ARBA00004123"/>
    </source>
</evidence>
<dbReference type="PANTHER" id="PTHR20531:SF1">
    <property type="entry name" value="N-ALPHA-ACETYLTRANSFERASE 40"/>
    <property type="match status" value="1"/>
</dbReference>
<comment type="catalytic activity">
    <reaction evidence="10">
        <text>N-terminal L-seryl-[histone H2A] + acetyl-CoA = N-terminal N(alpha)-acetyl-L-seryl-[histone H2A] + CoA + H(+)</text>
        <dbReference type="Rhea" id="RHEA:50600"/>
        <dbReference type="Rhea" id="RHEA-COMP:12742"/>
        <dbReference type="Rhea" id="RHEA-COMP:12744"/>
        <dbReference type="ChEBI" id="CHEBI:15378"/>
        <dbReference type="ChEBI" id="CHEBI:57287"/>
        <dbReference type="ChEBI" id="CHEBI:57288"/>
        <dbReference type="ChEBI" id="CHEBI:64738"/>
        <dbReference type="ChEBI" id="CHEBI:83690"/>
        <dbReference type="EC" id="2.3.1.257"/>
    </reaction>
</comment>
<comment type="similarity">
    <text evidence="3">Belongs to the acetyltransferase family. NAA40 subfamily.</text>
</comment>
<dbReference type="InterPro" id="IPR000182">
    <property type="entry name" value="GNAT_dom"/>
</dbReference>
<protein>
    <recommendedName>
        <fullName evidence="5">N-alpha-acetyltransferase 40</fullName>
        <ecNumber evidence="4">2.3.1.257</ecNumber>
    </recommendedName>
</protein>
<evidence type="ECO:0000256" key="4">
    <source>
        <dbReference type="ARBA" id="ARBA00012950"/>
    </source>
</evidence>
<keyword evidence="6" id="KW-0963">Cytoplasm</keyword>
<dbReference type="GO" id="GO:0043998">
    <property type="term" value="F:histone H2A acetyltransferase activity"/>
    <property type="evidence" value="ECO:0007669"/>
    <property type="project" value="InterPro"/>
</dbReference>
<gene>
    <name evidence="13" type="ORF">FB45DRAFT_1028172</name>
</gene>
<evidence type="ECO:0000313" key="13">
    <source>
        <dbReference type="EMBL" id="KAJ7631012.1"/>
    </source>
</evidence>
<organism evidence="13 14">
    <name type="scientific">Roridomyces roridus</name>
    <dbReference type="NCBI Taxonomy" id="1738132"/>
    <lineage>
        <taxon>Eukaryota</taxon>
        <taxon>Fungi</taxon>
        <taxon>Dikarya</taxon>
        <taxon>Basidiomycota</taxon>
        <taxon>Agaricomycotina</taxon>
        <taxon>Agaricomycetes</taxon>
        <taxon>Agaricomycetidae</taxon>
        <taxon>Agaricales</taxon>
        <taxon>Marasmiineae</taxon>
        <taxon>Mycenaceae</taxon>
        <taxon>Roridomyces</taxon>
    </lineage>
</organism>
<dbReference type="InterPro" id="IPR039949">
    <property type="entry name" value="NAA40"/>
</dbReference>
<dbReference type="GO" id="GO:1990189">
    <property type="term" value="F:protein N-terminal-serine acetyltransferase activity"/>
    <property type="evidence" value="ECO:0007669"/>
    <property type="project" value="UniProtKB-EC"/>
</dbReference>
<comment type="caution">
    <text evidence="13">The sequence shown here is derived from an EMBL/GenBank/DDBJ whole genome shotgun (WGS) entry which is preliminary data.</text>
</comment>
<evidence type="ECO:0000256" key="2">
    <source>
        <dbReference type="ARBA" id="ARBA00004496"/>
    </source>
</evidence>
<keyword evidence="7" id="KW-0808">Transferase</keyword>
<keyword evidence="8" id="KW-0539">Nucleus</keyword>
<evidence type="ECO:0000256" key="3">
    <source>
        <dbReference type="ARBA" id="ARBA00008870"/>
    </source>
</evidence>
<dbReference type="EMBL" id="JARKIF010000009">
    <property type="protein sequence ID" value="KAJ7631012.1"/>
    <property type="molecule type" value="Genomic_DNA"/>
</dbReference>
<dbReference type="GO" id="GO:0005737">
    <property type="term" value="C:cytoplasm"/>
    <property type="evidence" value="ECO:0007669"/>
    <property type="project" value="UniProtKB-SubCell"/>
</dbReference>
<dbReference type="PROSITE" id="PS51186">
    <property type="entry name" value="GNAT"/>
    <property type="match status" value="1"/>
</dbReference>
<dbReference type="AlphaFoldDB" id="A0AAD7BUW2"/>
<keyword evidence="14" id="KW-1185">Reference proteome</keyword>
<comment type="subcellular location">
    <subcellularLocation>
        <location evidence="2">Cytoplasm</location>
    </subcellularLocation>
    <subcellularLocation>
        <location evidence="1">Nucleus</location>
    </subcellularLocation>
</comment>
<evidence type="ECO:0000256" key="5">
    <source>
        <dbReference type="ARBA" id="ARBA00015043"/>
    </source>
</evidence>
<dbReference type="Pfam" id="PF00583">
    <property type="entry name" value="Acetyltransf_1"/>
    <property type="match status" value="1"/>
</dbReference>
<feature type="domain" description="N-acetyltransferase" evidence="12">
    <location>
        <begin position="24"/>
        <end position="174"/>
    </location>
</feature>
<reference evidence="13" key="1">
    <citation type="submission" date="2023-03" db="EMBL/GenBank/DDBJ databases">
        <title>Massive genome expansion in bonnet fungi (Mycena s.s.) driven by repeated elements and novel gene families across ecological guilds.</title>
        <authorList>
            <consortium name="Lawrence Berkeley National Laboratory"/>
            <person name="Harder C.B."/>
            <person name="Miyauchi S."/>
            <person name="Viragh M."/>
            <person name="Kuo A."/>
            <person name="Thoen E."/>
            <person name="Andreopoulos B."/>
            <person name="Lu D."/>
            <person name="Skrede I."/>
            <person name="Drula E."/>
            <person name="Henrissat B."/>
            <person name="Morin E."/>
            <person name="Kohler A."/>
            <person name="Barry K."/>
            <person name="LaButti K."/>
            <person name="Morin E."/>
            <person name="Salamov A."/>
            <person name="Lipzen A."/>
            <person name="Mereny Z."/>
            <person name="Hegedus B."/>
            <person name="Baldrian P."/>
            <person name="Stursova M."/>
            <person name="Weitz H."/>
            <person name="Taylor A."/>
            <person name="Grigoriev I.V."/>
            <person name="Nagy L.G."/>
            <person name="Martin F."/>
            <person name="Kauserud H."/>
        </authorList>
    </citation>
    <scope>NUCLEOTIDE SEQUENCE</scope>
    <source>
        <strain evidence="13">9284</strain>
    </source>
</reference>
<dbReference type="Proteomes" id="UP001221142">
    <property type="component" value="Unassembled WGS sequence"/>
</dbReference>
<evidence type="ECO:0000313" key="14">
    <source>
        <dbReference type="Proteomes" id="UP001221142"/>
    </source>
</evidence>
<keyword evidence="9" id="KW-0012">Acyltransferase</keyword>
<dbReference type="GO" id="GO:0010485">
    <property type="term" value="F:histone H4 acetyltransferase activity"/>
    <property type="evidence" value="ECO:0007669"/>
    <property type="project" value="InterPro"/>
</dbReference>
<dbReference type="EC" id="2.3.1.257" evidence="4"/>
<proteinExistence type="inferred from homology"/>
<dbReference type="GO" id="GO:0005634">
    <property type="term" value="C:nucleus"/>
    <property type="evidence" value="ECO:0007669"/>
    <property type="project" value="UniProtKB-SubCell"/>
</dbReference>
<evidence type="ECO:0000259" key="12">
    <source>
        <dbReference type="PROSITE" id="PS51186"/>
    </source>
</evidence>
<dbReference type="CDD" id="cd04301">
    <property type="entry name" value="NAT_SF"/>
    <property type="match status" value="1"/>
</dbReference>
<dbReference type="PANTHER" id="PTHR20531">
    <property type="entry name" value="N-ALPHA-ACETYLTRANSFERASE 40"/>
    <property type="match status" value="1"/>
</dbReference>
<evidence type="ECO:0000256" key="6">
    <source>
        <dbReference type="ARBA" id="ARBA00022490"/>
    </source>
</evidence>
<evidence type="ECO:0000256" key="9">
    <source>
        <dbReference type="ARBA" id="ARBA00023315"/>
    </source>
</evidence>
<dbReference type="Gene3D" id="3.40.630.30">
    <property type="match status" value="1"/>
</dbReference>